<feature type="transmembrane region" description="Helical" evidence="1">
    <location>
        <begin position="37"/>
        <end position="59"/>
    </location>
</feature>
<dbReference type="EMBL" id="LWBP01000123">
    <property type="protein sequence ID" value="OQP62173.1"/>
    <property type="molecule type" value="Genomic_DNA"/>
</dbReference>
<dbReference type="OrthoDB" id="979241at2"/>
<sequence>MEFDELQKIWDTQNNKPLYVINEHALHNRIVAKKHQVIHIAVVTEWILIIANAISGAFVLQQNFTGRRSLVFAYLLAIWLLGSALYVLVNRVRRMREQKRFNRSLSGDLQHALATAVYQVRIAQIMRWNTLPIALLVLLGSWEGGQSVWFLVAVALFFVLVFIASGWEQNIYRNKMKELQVLQNKLQEEGLPPDF</sequence>
<proteinExistence type="predicted"/>
<dbReference type="AlphaFoldDB" id="A0A1V9FUZ7"/>
<evidence type="ECO:0000313" key="2">
    <source>
        <dbReference type="EMBL" id="OQP62173.1"/>
    </source>
</evidence>
<protein>
    <submittedName>
        <fullName evidence="2">Uncharacterized protein</fullName>
    </submittedName>
</protein>
<dbReference type="STRING" id="550983.A4R26_18000"/>
<gene>
    <name evidence="2" type="ORF">A4R26_18000</name>
</gene>
<dbReference type="RefSeq" id="WP_081163961.1">
    <property type="nucleotide sequence ID" value="NZ_LWBP01000123.1"/>
</dbReference>
<feature type="transmembrane region" description="Helical" evidence="1">
    <location>
        <begin position="125"/>
        <end position="142"/>
    </location>
</feature>
<dbReference type="Proteomes" id="UP000192276">
    <property type="component" value="Unassembled WGS sequence"/>
</dbReference>
<evidence type="ECO:0000313" key="3">
    <source>
        <dbReference type="Proteomes" id="UP000192276"/>
    </source>
</evidence>
<keyword evidence="1" id="KW-0812">Transmembrane</keyword>
<keyword evidence="1" id="KW-0472">Membrane</keyword>
<keyword evidence="1" id="KW-1133">Transmembrane helix</keyword>
<evidence type="ECO:0000256" key="1">
    <source>
        <dbReference type="SAM" id="Phobius"/>
    </source>
</evidence>
<name>A0A1V9FUZ7_9BACT</name>
<feature type="transmembrane region" description="Helical" evidence="1">
    <location>
        <begin position="71"/>
        <end position="89"/>
    </location>
</feature>
<comment type="caution">
    <text evidence="2">The sequence shown here is derived from an EMBL/GenBank/DDBJ whole genome shotgun (WGS) entry which is preliminary data.</text>
</comment>
<reference evidence="3" key="1">
    <citation type="submission" date="2016-04" db="EMBL/GenBank/DDBJ databases">
        <authorList>
            <person name="Chen L."/>
            <person name="Zhuang W."/>
            <person name="Wang G."/>
        </authorList>
    </citation>
    <scope>NUCLEOTIDE SEQUENCE [LARGE SCALE GENOMIC DNA]</scope>
    <source>
        <strain evidence="3">208</strain>
    </source>
</reference>
<organism evidence="2 3">
    <name type="scientific">Niastella populi</name>
    <dbReference type="NCBI Taxonomy" id="550983"/>
    <lineage>
        <taxon>Bacteria</taxon>
        <taxon>Pseudomonadati</taxon>
        <taxon>Bacteroidota</taxon>
        <taxon>Chitinophagia</taxon>
        <taxon>Chitinophagales</taxon>
        <taxon>Chitinophagaceae</taxon>
        <taxon>Niastella</taxon>
    </lineage>
</organism>
<accession>A0A1V9FUZ7</accession>
<feature type="transmembrane region" description="Helical" evidence="1">
    <location>
        <begin position="148"/>
        <end position="167"/>
    </location>
</feature>
<keyword evidence="3" id="KW-1185">Reference proteome</keyword>